<evidence type="ECO:0000313" key="2">
    <source>
        <dbReference type="Proteomes" id="UP000790377"/>
    </source>
</evidence>
<accession>A0ACB8AAE9</accession>
<dbReference type="Proteomes" id="UP000790377">
    <property type="component" value="Unassembled WGS sequence"/>
</dbReference>
<protein>
    <submittedName>
        <fullName evidence="1">Uncharacterized protein</fullName>
    </submittedName>
</protein>
<comment type="caution">
    <text evidence="1">The sequence shown here is derived from an EMBL/GenBank/DDBJ whole genome shotgun (WGS) entry which is preliminary data.</text>
</comment>
<dbReference type="EMBL" id="MU267714">
    <property type="protein sequence ID" value="KAH7910419.1"/>
    <property type="molecule type" value="Genomic_DNA"/>
</dbReference>
<name>A0ACB8AAE9_9AGAM</name>
<sequence length="579" mass="63680">MPFLSRRSSALSGLNEPANFPPNSRLADTPIIRKQTSSDRVFQRVTTLFSSRKKRESNPSRYGPQSHIAIPNSGRISRSSSNSSSPVSPDIRRPSGLGRRASSLEVEPPYTYPFVPSGDYSETIRGRDAKHPTTRNSPICALPDEILASVLHSLPPNDLPSVALVSRVLCTVARISLYTTLDSSVIHSERVDSLFHVLATNQELAEIVHTFICHSWPASIDDTALADPTHESDFFVALRKMRNIVALSVPSFPSVLVQATLPQNINISRLQQLTITSRTLTKKEQTDILTSLPYYPQLSSLSFPNLMDSVNDMHALNETPYIPPGSSDVKIKKVPIALQTSRILLKSLKSVQAPPELAITIANLLWTPLHRITLDIHSTLYTGLRPAAVARALKGVSEMKVVFGKEVDKRTAEKFLGAVGVALADNPSENTAPLTVLEVEAEWTDEEAADILYKIIDSVMSRFRGLRKLKITTLCRSPQTQSLPALPHNFPFPPLPSPTSSTRSSLAMSISSQLGQALTQEFVGQGAEKMHAKLWTKQCPSLKDIAFTFSTAPSSGIVQGFEEEDAESVIYGIWFRRKV</sequence>
<proteinExistence type="predicted"/>
<organism evidence="1 2">
    <name type="scientific">Hygrophoropsis aurantiaca</name>
    <dbReference type="NCBI Taxonomy" id="72124"/>
    <lineage>
        <taxon>Eukaryota</taxon>
        <taxon>Fungi</taxon>
        <taxon>Dikarya</taxon>
        <taxon>Basidiomycota</taxon>
        <taxon>Agaricomycotina</taxon>
        <taxon>Agaricomycetes</taxon>
        <taxon>Agaricomycetidae</taxon>
        <taxon>Boletales</taxon>
        <taxon>Coniophorineae</taxon>
        <taxon>Hygrophoropsidaceae</taxon>
        <taxon>Hygrophoropsis</taxon>
    </lineage>
</organism>
<gene>
    <name evidence="1" type="ORF">BJ138DRAFT_1087708</name>
</gene>
<reference evidence="1" key="1">
    <citation type="journal article" date="2021" name="New Phytol.">
        <title>Evolutionary innovations through gain and loss of genes in the ectomycorrhizal Boletales.</title>
        <authorList>
            <person name="Wu G."/>
            <person name="Miyauchi S."/>
            <person name="Morin E."/>
            <person name="Kuo A."/>
            <person name="Drula E."/>
            <person name="Varga T."/>
            <person name="Kohler A."/>
            <person name="Feng B."/>
            <person name="Cao Y."/>
            <person name="Lipzen A."/>
            <person name="Daum C."/>
            <person name="Hundley H."/>
            <person name="Pangilinan J."/>
            <person name="Johnson J."/>
            <person name="Barry K."/>
            <person name="LaButti K."/>
            <person name="Ng V."/>
            <person name="Ahrendt S."/>
            <person name="Min B."/>
            <person name="Choi I.G."/>
            <person name="Park H."/>
            <person name="Plett J.M."/>
            <person name="Magnuson J."/>
            <person name="Spatafora J.W."/>
            <person name="Nagy L.G."/>
            <person name="Henrissat B."/>
            <person name="Grigoriev I.V."/>
            <person name="Yang Z.L."/>
            <person name="Xu J."/>
            <person name="Martin F.M."/>
        </authorList>
    </citation>
    <scope>NUCLEOTIDE SEQUENCE</scope>
    <source>
        <strain evidence="1">ATCC 28755</strain>
    </source>
</reference>
<evidence type="ECO:0000313" key="1">
    <source>
        <dbReference type="EMBL" id="KAH7910419.1"/>
    </source>
</evidence>
<keyword evidence="2" id="KW-1185">Reference proteome</keyword>